<dbReference type="Gramene" id="OMP11599">
    <property type="protein sequence ID" value="OMP11599"/>
    <property type="gene ID" value="CCACVL1_00410"/>
</dbReference>
<proteinExistence type="predicted"/>
<dbReference type="EMBL" id="AWWV01001121">
    <property type="protein sequence ID" value="OMP11599.1"/>
    <property type="molecule type" value="Genomic_DNA"/>
</dbReference>
<reference evidence="2 3" key="1">
    <citation type="submission" date="2013-09" db="EMBL/GenBank/DDBJ databases">
        <title>Corchorus capsularis genome sequencing.</title>
        <authorList>
            <person name="Alam M."/>
            <person name="Haque M.S."/>
            <person name="Islam M.S."/>
            <person name="Emdad E.M."/>
            <person name="Islam M.M."/>
            <person name="Ahmed B."/>
            <person name="Halim A."/>
            <person name="Hossen Q.M.M."/>
            <person name="Hossain M.Z."/>
            <person name="Ahmed R."/>
            <person name="Khan M.M."/>
            <person name="Islam R."/>
            <person name="Rashid M.M."/>
            <person name="Khan S.A."/>
            <person name="Rahman M.S."/>
            <person name="Alam M."/>
        </authorList>
    </citation>
    <scope>NUCLEOTIDE SEQUENCE [LARGE SCALE GENOMIC DNA]</scope>
    <source>
        <strain evidence="3">cv. CVL-1</strain>
        <tissue evidence="2">Whole seedling</tissue>
    </source>
</reference>
<feature type="region of interest" description="Disordered" evidence="1">
    <location>
        <begin position="1"/>
        <end position="27"/>
    </location>
</feature>
<organism evidence="2 3">
    <name type="scientific">Corchorus capsularis</name>
    <name type="common">Jute</name>
    <dbReference type="NCBI Taxonomy" id="210143"/>
    <lineage>
        <taxon>Eukaryota</taxon>
        <taxon>Viridiplantae</taxon>
        <taxon>Streptophyta</taxon>
        <taxon>Embryophyta</taxon>
        <taxon>Tracheophyta</taxon>
        <taxon>Spermatophyta</taxon>
        <taxon>Magnoliopsida</taxon>
        <taxon>eudicotyledons</taxon>
        <taxon>Gunneridae</taxon>
        <taxon>Pentapetalae</taxon>
        <taxon>rosids</taxon>
        <taxon>malvids</taxon>
        <taxon>Malvales</taxon>
        <taxon>Malvaceae</taxon>
        <taxon>Grewioideae</taxon>
        <taxon>Apeibeae</taxon>
        <taxon>Corchorus</taxon>
    </lineage>
</organism>
<evidence type="ECO:0000313" key="2">
    <source>
        <dbReference type="EMBL" id="OMP11599.1"/>
    </source>
</evidence>
<accession>A0A1R3KX62</accession>
<protein>
    <submittedName>
        <fullName evidence="2">Uncharacterized protein</fullName>
    </submittedName>
</protein>
<dbReference type="AlphaFoldDB" id="A0A1R3KX62"/>
<evidence type="ECO:0000256" key="1">
    <source>
        <dbReference type="SAM" id="MobiDB-lite"/>
    </source>
</evidence>
<keyword evidence="3" id="KW-1185">Reference proteome</keyword>
<evidence type="ECO:0000313" key="3">
    <source>
        <dbReference type="Proteomes" id="UP000188268"/>
    </source>
</evidence>
<comment type="caution">
    <text evidence="2">The sequence shown here is derived from an EMBL/GenBank/DDBJ whole genome shotgun (WGS) entry which is preliminary data.</text>
</comment>
<gene>
    <name evidence="2" type="ORF">CCACVL1_00410</name>
</gene>
<name>A0A1R3KX62_COCAP</name>
<sequence length="27" mass="2852">MSHAGTPNEIIEGKAQEVKTPNLSGNE</sequence>
<dbReference type="Proteomes" id="UP000188268">
    <property type="component" value="Unassembled WGS sequence"/>
</dbReference>